<dbReference type="RefSeq" id="WP_269424544.1">
    <property type="nucleotide sequence ID" value="NZ_JAPWGY010000007.1"/>
</dbReference>
<proteinExistence type="predicted"/>
<reference evidence="1" key="1">
    <citation type="submission" date="2022-12" db="EMBL/GenBank/DDBJ databases">
        <title>Bacterial isolates from different developmental stages of Nematostella vectensis.</title>
        <authorList>
            <person name="Fraune S."/>
        </authorList>
    </citation>
    <scope>NUCLEOTIDE SEQUENCE</scope>
    <source>
        <strain evidence="1">G21630-S1</strain>
    </source>
</reference>
<keyword evidence="2" id="KW-1185">Reference proteome</keyword>
<comment type="caution">
    <text evidence="1">The sequence shown here is derived from an EMBL/GenBank/DDBJ whole genome shotgun (WGS) entry which is preliminary data.</text>
</comment>
<protein>
    <submittedName>
        <fullName evidence="1">Uncharacterized protein</fullName>
    </submittedName>
</protein>
<accession>A0ABT4LMT1</accession>
<evidence type="ECO:0000313" key="2">
    <source>
        <dbReference type="Proteomes" id="UP001069802"/>
    </source>
</evidence>
<name>A0ABT4LMT1_9PROT</name>
<evidence type="ECO:0000313" key="1">
    <source>
        <dbReference type="EMBL" id="MCZ4282393.1"/>
    </source>
</evidence>
<dbReference type="EMBL" id="JAPWGY010000007">
    <property type="protein sequence ID" value="MCZ4282393.1"/>
    <property type="molecule type" value="Genomic_DNA"/>
</dbReference>
<sequence>MPPHRSPLKPFSVQLSHACLTLLGLLVLIIGTTMQSHAEETKKFNQNEVIEHYGKIATGLALEERCNLLPPQDRQEYYWQQYQLEVTLNQIFTNAPVLPMIRSSALQVAQGDTFTCDQKSGDFIRFSLLKAGELTYDLTGQTYAPGESDLVFNQDRLLVVADAAGTNILCQHLLPEYAEQLSVGYKALRQTYLDRYPDKADPADMDDAFESARTNPASSCNEDTRRISLQGWQLTRMIMSQLQLSFEAK</sequence>
<organism evidence="1 2">
    <name type="scientific">Kiloniella laminariae</name>
    <dbReference type="NCBI Taxonomy" id="454162"/>
    <lineage>
        <taxon>Bacteria</taxon>
        <taxon>Pseudomonadati</taxon>
        <taxon>Pseudomonadota</taxon>
        <taxon>Alphaproteobacteria</taxon>
        <taxon>Rhodospirillales</taxon>
        <taxon>Kiloniellaceae</taxon>
        <taxon>Kiloniella</taxon>
    </lineage>
</organism>
<gene>
    <name evidence="1" type="ORF">O4H49_16520</name>
</gene>
<dbReference type="Proteomes" id="UP001069802">
    <property type="component" value="Unassembled WGS sequence"/>
</dbReference>